<feature type="compositionally biased region" description="Polar residues" evidence="1">
    <location>
        <begin position="105"/>
        <end position="114"/>
    </location>
</feature>
<gene>
    <name evidence="2" type="ORF">CTEN210_14199</name>
</gene>
<evidence type="ECO:0000313" key="2">
    <source>
        <dbReference type="EMBL" id="GFH57723.1"/>
    </source>
</evidence>
<dbReference type="Proteomes" id="UP001054902">
    <property type="component" value="Unassembled WGS sequence"/>
</dbReference>
<proteinExistence type="predicted"/>
<feature type="region of interest" description="Disordered" evidence="1">
    <location>
        <begin position="97"/>
        <end position="119"/>
    </location>
</feature>
<name>A0AAD3HC57_9STRA</name>
<sequence length="283" mass="31682">MFLEVAGGMCNEPLGESIATISVLGCEWPGTEVSQSEFRNRVGNLPADILDVQITEVLDEEGRRNIPIWEAFQNPPIIRTIYLLDTAVVTGVIEEEEESEFHADTGTSRDNSVNPLDPNALDDEETVRFQYDGELIMEVMIESKDAYDQECYIDNANDADSFHVIDYMTVFKVRIDLVHEILKDKIYCDMVDEDYKVVVENGVGMDQMSGFEDFYTSLDYRTRSALKMCSNIAPPVPDGVSASGPCVYPVTHDDDGRHAGVDTSFATGRPNPFGSYTRNMQKK</sequence>
<feature type="compositionally biased region" description="Polar residues" evidence="1">
    <location>
        <begin position="274"/>
        <end position="283"/>
    </location>
</feature>
<organism evidence="2 3">
    <name type="scientific">Chaetoceros tenuissimus</name>
    <dbReference type="NCBI Taxonomy" id="426638"/>
    <lineage>
        <taxon>Eukaryota</taxon>
        <taxon>Sar</taxon>
        <taxon>Stramenopiles</taxon>
        <taxon>Ochrophyta</taxon>
        <taxon>Bacillariophyta</taxon>
        <taxon>Coscinodiscophyceae</taxon>
        <taxon>Chaetocerotophycidae</taxon>
        <taxon>Chaetocerotales</taxon>
        <taxon>Chaetocerotaceae</taxon>
        <taxon>Chaetoceros</taxon>
    </lineage>
</organism>
<accession>A0AAD3HC57</accession>
<dbReference type="EMBL" id="BLLK01000058">
    <property type="protein sequence ID" value="GFH57723.1"/>
    <property type="molecule type" value="Genomic_DNA"/>
</dbReference>
<evidence type="ECO:0000256" key="1">
    <source>
        <dbReference type="SAM" id="MobiDB-lite"/>
    </source>
</evidence>
<reference evidence="2 3" key="1">
    <citation type="journal article" date="2021" name="Sci. Rep.">
        <title>The genome of the diatom Chaetoceros tenuissimus carries an ancient integrated fragment of an extant virus.</title>
        <authorList>
            <person name="Hongo Y."/>
            <person name="Kimura K."/>
            <person name="Takaki Y."/>
            <person name="Yoshida Y."/>
            <person name="Baba S."/>
            <person name="Kobayashi G."/>
            <person name="Nagasaki K."/>
            <person name="Hano T."/>
            <person name="Tomaru Y."/>
        </authorList>
    </citation>
    <scope>NUCLEOTIDE SEQUENCE [LARGE SCALE GENOMIC DNA]</scope>
    <source>
        <strain evidence="2 3">NIES-3715</strain>
    </source>
</reference>
<protein>
    <submittedName>
        <fullName evidence="2">Uncharacterized protein</fullName>
    </submittedName>
</protein>
<keyword evidence="3" id="KW-1185">Reference proteome</keyword>
<evidence type="ECO:0000313" key="3">
    <source>
        <dbReference type="Proteomes" id="UP001054902"/>
    </source>
</evidence>
<feature type="region of interest" description="Disordered" evidence="1">
    <location>
        <begin position="261"/>
        <end position="283"/>
    </location>
</feature>
<dbReference type="AlphaFoldDB" id="A0AAD3HC57"/>
<comment type="caution">
    <text evidence="2">The sequence shown here is derived from an EMBL/GenBank/DDBJ whole genome shotgun (WGS) entry which is preliminary data.</text>
</comment>